<dbReference type="Proteomes" id="UP001600894">
    <property type="component" value="Unassembled WGS sequence"/>
</dbReference>
<dbReference type="HAMAP" id="MF_01197">
    <property type="entry name" value="SepF"/>
    <property type="match status" value="1"/>
</dbReference>
<evidence type="ECO:0000256" key="2">
    <source>
        <dbReference type="ARBA" id="ARBA00023210"/>
    </source>
</evidence>
<comment type="subunit">
    <text evidence="5">Homodimer. Interacts with FtsZ.</text>
</comment>
<evidence type="ECO:0000256" key="3">
    <source>
        <dbReference type="ARBA" id="ARBA00023306"/>
    </source>
</evidence>
<sequence length="172" mass="19472">MSLLGTLMNTMRLNSDEDDEDYYLDDDFEEEVPKKSFFSRRNNTDEDDYEEPQERSRFSGRPTPKVVPMRRSGMEVTMVKPTSMESSKDICNYLLSGKAVVLNMEGIHMEVAQRIIDFVSGAAYSMDGNLQRISNYIFIVTPNSVELSGDFQDMLAAGEVSGMDMSGMTIRI</sequence>
<feature type="region of interest" description="Disordered" evidence="6">
    <location>
        <begin position="34"/>
        <end position="66"/>
    </location>
</feature>
<dbReference type="Gene3D" id="3.30.110.150">
    <property type="entry name" value="SepF-like protein"/>
    <property type="match status" value="1"/>
</dbReference>
<keyword evidence="3 5" id="KW-0131">Cell cycle</keyword>
<evidence type="ECO:0000256" key="1">
    <source>
        <dbReference type="ARBA" id="ARBA00022618"/>
    </source>
</evidence>
<dbReference type="Pfam" id="PF04472">
    <property type="entry name" value="SepF"/>
    <property type="match status" value="1"/>
</dbReference>
<organism evidence="7 8">
    <name type="scientific">Enterocloster alcoholdehydrogenati</name>
    <dbReference type="NCBI Taxonomy" id="2547410"/>
    <lineage>
        <taxon>Bacteria</taxon>
        <taxon>Bacillati</taxon>
        <taxon>Bacillota</taxon>
        <taxon>Clostridia</taxon>
        <taxon>Lachnospirales</taxon>
        <taxon>Lachnospiraceae</taxon>
        <taxon>Enterocloster</taxon>
    </lineage>
</organism>
<reference evidence="7 8" key="1">
    <citation type="submission" date="2024-04" db="EMBL/GenBank/DDBJ databases">
        <title>Defined microbial consortia suppress multidrug-resistant proinflammatory Enterobacteriaceae via ecological control.</title>
        <authorList>
            <person name="Furuichi M."/>
            <person name="Kawaguchi T."/>
            <person name="Pust M."/>
            <person name="Yasuma K."/>
            <person name="Plichta D."/>
            <person name="Hasegawa N."/>
            <person name="Ohya T."/>
            <person name="Bhattarai S."/>
            <person name="Sasajima S."/>
            <person name="Aoto Y."/>
            <person name="Tuganbaev T."/>
            <person name="Yaginuma M."/>
            <person name="Ueda M."/>
            <person name="Okahashi N."/>
            <person name="Amafuji K."/>
            <person name="Kiridooshi Y."/>
            <person name="Sugita K."/>
            <person name="Strazar M."/>
            <person name="Skelly A."/>
            <person name="Suda W."/>
            <person name="Hattori M."/>
            <person name="Nakamoto N."/>
            <person name="Caballero S."/>
            <person name="Norman J."/>
            <person name="Olle B."/>
            <person name="Tanoue T."/>
            <person name="Arita M."/>
            <person name="Bucci V."/>
            <person name="Atarashi K."/>
            <person name="Xavier R."/>
            <person name="Honda K."/>
        </authorList>
    </citation>
    <scope>NUCLEOTIDE SEQUENCE [LARGE SCALE GENOMIC DNA]</scope>
    <source>
        <strain evidence="8">f13</strain>
    </source>
</reference>
<dbReference type="PANTHER" id="PTHR35798">
    <property type="entry name" value="CELL DIVISION PROTEIN SEPF"/>
    <property type="match status" value="1"/>
</dbReference>
<comment type="function">
    <text evidence="4 5">Cell division protein that is part of the divisome complex and is recruited early to the Z-ring. Probably stimulates Z-ring formation, perhaps through the cross-linking of FtsZ protofilaments. Its function overlaps with FtsA.</text>
</comment>
<dbReference type="RefSeq" id="WP_176253410.1">
    <property type="nucleotide sequence ID" value="NZ_BAABXL010000001.1"/>
</dbReference>
<accession>A0ABQ0AXD7</accession>
<dbReference type="InterPro" id="IPR038594">
    <property type="entry name" value="SepF-like_sf"/>
</dbReference>
<protein>
    <recommendedName>
        <fullName evidence="5">Cell division protein SepF</fullName>
    </recommendedName>
</protein>
<gene>
    <name evidence="5" type="primary">sepF</name>
    <name evidence="7" type="ORF">F130042H8_17540</name>
</gene>
<keyword evidence="5" id="KW-0963">Cytoplasm</keyword>
<keyword evidence="1 5" id="KW-0132">Cell division</keyword>
<proteinExistence type="inferred from homology"/>
<keyword evidence="2 5" id="KW-0717">Septation</keyword>
<keyword evidence="8" id="KW-1185">Reference proteome</keyword>
<evidence type="ECO:0000256" key="5">
    <source>
        <dbReference type="HAMAP-Rule" id="MF_01197"/>
    </source>
</evidence>
<name>A0ABQ0AXD7_9FIRM</name>
<evidence type="ECO:0000313" key="8">
    <source>
        <dbReference type="Proteomes" id="UP001600894"/>
    </source>
</evidence>
<dbReference type="GO" id="GO:0051301">
    <property type="term" value="P:cell division"/>
    <property type="evidence" value="ECO:0007669"/>
    <property type="project" value="UniProtKB-KW"/>
</dbReference>
<evidence type="ECO:0000256" key="6">
    <source>
        <dbReference type="SAM" id="MobiDB-lite"/>
    </source>
</evidence>
<evidence type="ECO:0000256" key="4">
    <source>
        <dbReference type="ARBA" id="ARBA00044936"/>
    </source>
</evidence>
<evidence type="ECO:0000313" key="7">
    <source>
        <dbReference type="EMBL" id="GAA6268694.1"/>
    </source>
</evidence>
<dbReference type="PANTHER" id="PTHR35798:SF1">
    <property type="entry name" value="CELL DIVISION PROTEIN SEPF"/>
    <property type="match status" value="1"/>
</dbReference>
<comment type="similarity">
    <text evidence="5">Belongs to the SepF family.</text>
</comment>
<dbReference type="InterPro" id="IPR007561">
    <property type="entry name" value="Cell_div_SepF/SepF-rel"/>
</dbReference>
<comment type="subcellular location">
    <subcellularLocation>
        <location evidence="5">Cytoplasm</location>
    </subcellularLocation>
    <text evidence="5">Localizes to the division site, in a FtsZ-dependent manner.</text>
</comment>
<dbReference type="EMBL" id="BAABXL010000001">
    <property type="protein sequence ID" value="GAA6268694.1"/>
    <property type="molecule type" value="Genomic_DNA"/>
</dbReference>
<dbReference type="InterPro" id="IPR023052">
    <property type="entry name" value="Cell_div_SepF"/>
</dbReference>
<comment type="caution">
    <text evidence="7">The sequence shown here is derived from an EMBL/GenBank/DDBJ whole genome shotgun (WGS) entry which is preliminary data.</text>
</comment>